<evidence type="ECO:0000313" key="4">
    <source>
        <dbReference type="Proteomes" id="UP000190890"/>
    </source>
</evidence>
<feature type="coiled-coil region" evidence="1">
    <location>
        <begin position="90"/>
        <end position="117"/>
    </location>
</feature>
<protein>
    <submittedName>
        <fullName evidence="3">Uncharacterized protein</fullName>
    </submittedName>
</protein>
<evidence type="ECO:0000256" key="2">
    <source>
        <dbReference type="SAM" id="Phobius"/>
    </source>
</evidence>
<organism evidence="3 4">
    <name type="scientific">Clostridium puniceum</name>
    <dbReference type="NCBI Taxonomy" id="29367"/>
    <lineage>
        <taxon>Bacteria</taxon>
        <taxon>Bacillati</taxon>
        <taxon>Bacillota</taxon>
        <taxon>Clostridia</taxon>
        <taxon>Eubacteriales</taxon>
        <taxon>Clostridiaceae</taxon>
        <taxon>Clostridium</taxon>
    </lineage>
</organism>
<sequence>MNKNLIRKISIGIIAMVIIVIGIITWNVCFDTKKATRAANITKTIETGYKATTEEEAVLKKTYEQLIDSADYTVYSNLDKKYDSMSEAKRKNIKTDIERLKKEKNVYDEECQKQSEQNKQVYSDLIKEIESSYPSMRGISISGKDDKKRLLIFMNLLHNITATEEESCSLTIMKETRMKEVGIDSICILVQDTNKKSHGSIIFKLDKGKYQPFANTIQ</sequence>
<gene>
    <name evidence="3" type="ORF">CLPUN_46260</name>
</gene>
<evidence type="ECO:0000256" key="1">
    <source>
        <dbReference type="SAM" id="Coils"/>
    </source>
</evidence>
<keyword evidence="4" id="KW-1185">Reference proteome</keyword>
<dbReference type="RefSeq" id="WP_077849546.1">
    <property type="nucleotide sequence ID" value="NZ_LZZM01000219.1"/>
</dbReference>
<name>A0A1S8T5D7_9CLOT</name>
<dbReference type="STRING" id="29367.CLPUN_46260"/>
<evidence type="ECO:0000313" key="3">
    <source>
        <dbReference type="EMBL" id="OOM72923.1"/>
    </source>
</evidence>
<dbReference type="AlphaFoldDB" id="A0A1S8T5D7"/>
<keyword evidence="2" id="KW-0472">Membrane</keyword>
<feature type="transmembrane region" description="Helical" evidence="2">
    <location>
        <begin position="9"/>
        <end position="28"/>
    </location>
</feature>
<reference evidence="3 4" key="1">
    <citation type="submission" date="2016-05" db="EMBL/GenBank/DDBJ databases">
        <title>Microbial solvent formation.</title>
        <authorList>
            <person name="Poehlein A."/>
            <person name="Montoya Solano J.D."/>
            <person name="Flitsch S."/>
            <person name="Krabben P."/>
            <person name="Duerre P."/>
            <person name="Daniel R."/>
        </authorList>
    </citation>
    <scope>NUCLEOTIDE SEQUENCE [LARGE SCALE GENOMIC DNA]</scope>
    <source>
        <strain evidence="3 4">DSM 2619</strain>
    </source>
</reference>
<accession>A0A1S8T5D7</accession>
<comment type="caution">
    <text evidence="3">The sequence shown here is derived from an EMBL/GenBank/DDBJ whole genome shotgun (WGS) entry which is preliminary data.</text>
</comment>
<keyword evidence="2" id="KW-1133">Transmembrane helix</keyword>
<keyword evidence="2" id="KW-0812">Transmembrane</keyword>
<dbReference type="EMBL" id="LZZM01000219">
    <property type="protein sequence ID" value="OOM72923.1"/>
    <property type="molecule type" value="Genomic_DNA"/>
</dbReference>
<dbReference type="Proteomes" id="UP000190890">
    <property type="component" value="Unassembled WGS sequence"/>
</dbReference>
<proteinExistence type="predicted"/>
<keyword evidence="1" id="KW-0175">Coiled coil</keyword>